<evidence type="ECO:0000256" key="3">
    <source>
        <dbReference type="ARBA" id="ARBA00022989"/>
    </source>
</evidence>
<name>A0ABT1JJ00_ACTCY</name>
<evidence type="ECO:0000313" key="7">
    <source>
        <dbReference type="EMBL" id="MCP2332131.1"/>
    </source>
</evidence>
<evidence type="ECO:0000256" key="1">
    <source>
        <dbReference type="ARBA" id="ARBA00004141"/>
    </source>
</evidence>
<dbReference type="InterPro" id="IPR035952">
    <property type="entry name" value="Rhomboid-like_sf"/>
</dbReference>
<keyword evidence="3 5" id="KW-1133">Transmembrane helix</keyword>
<proteinExistence type="predicted"/>
<reference evidence="7 8" key="2">
    <citation type="submission" date="2022-06" db="EMBL/GenBank/DDBJ databases">
        <title>Genomic Encyclopedia of Type Strains, Phase I: the one thousand microbial genomes (KMG-I) project.</title>
        <authorList>
            <person name="Kyrpides N."/>
        </authorList>
    </citation>
    <scope>NUCLEOTIDE SEQUENCE [LARGE SCALE GENOMIC DNA]</scope>
    <source>
        <strain evidence="7 8">DSM 43889</strain>
    </source>
</reference>
<reference evidence="7 8" key="1">
    <citation type="submission" date="2013-07" db="EMBL/GenBank/DDBJ databases">
        <authorList>
            <consortium name="DOE Joint Genome Institute"/>
            <person name="Reeve W."/>
            <person name="Huntemann M."/>
            <person name="Han J."/>
            <person name="Chen A."/>
            <person name="Kyrpides N."/>
            <person name="Mavromatis K."/>
            <person name="Markowitz V."/>
            <person name="Palaniappan K."/>
            <person name="Ivanova N."/>
            <person name="Schaumberg A."/>
            <person name="Pati A."/>
            <person name="Liolios K."/>
            <person name="Nordberg H.P."/>
            <person name="Cantor M.N."/>
            <person name="Hua S.X."/>
            <person name="Woyke T."/>
        </authorList>
    </citation>
    <scope>NUCLEOTIDE SEQUENCE [LARGE SCALE GENOMIC DNA]</scope>
    <source>
        <strain evidence="7 8">DSM 43889</strain>
    </source>
</reference>
<comment type="caution">
    <text evidence="7">The sequence shown here is derived from an EMBL/GenBank/DDBJ whole genome shotgun (WGS) entry which is preliminary data.</text>
</comment>
<feature type="transmembrane region" description="Helical" evidence="5">
    <location>
        <begin position="112"/>
        <end position="137"/>
    </location>
</feature>
<keyword evidence="8" id="KW-1185">Reference proteome</keyword>
<evidence type="ECO:0000259" key="6">
    <source>
        <dbReference type="Pfam" id="PF01694"/>
    </source>
</evidence>
<feature type="transmembrane region" description="Helical" evidence="5">
    <location>
        <begin position="172"/>
        <end position="192"/>
    </location>
</feature>
<accession>A0ABT1JJ00</accession>
<dbReference type="Gene3D" id="1.20.1540.10">
    <property type="entry name" value="Rhomboid-like"/>
    <property type="match status" value="1"/>
</dbReference>
<organism evidence="7 8">
    <name type="scientific">Actinoalloteichus caeruleus DSM 43889</name>
    <dbReference type="NCBI Taxonomy" id="1120930"/>
    <lineage>
        <taxon>Bacteria</taxon>
        <taxon>Bacillati</taxon>
        <taxon>Actinomycetota</taxon>
        <taxon>Actinomycetes</taxon>
        <taxon>Pseudonocardiales</taxon>
        <taxon>Pseudonocardiaceae</taxon>
        <taxon>Actinoalloteichus</taxon>
        <taxon>Actinoalloteichus cyanogriseus</taxon>
    </lineage>
</organism>
<keyword evidence="4 5" id="KW-0472">Membrane</keyword>
<feature type="transmembrane region" description="Helical" evidence="5">
    <location>
        <begin position="79"/>
        <end position="106"/>
    </location>
</feature>
<evidence type="ECO:0000256" key="5">
    <source>
        <dbReference type="SAM" id="Phobius"/>
    </source>
</evidence>
<dbReference type="InterPro" id="IPR022764">
    <property type="entry name" value="Peptidase_S54_rhomboid_dom"/>
</dbReference>
<dbReference type="SUPFAM" id="SSF144091">
    <property type="entry name" value="Rhomboid-like"/>
    <property type="match status" value="1"/>
</dbReference>
<evidence type="ECO:0000256" key="2">
    <source>
        <dbReference type="ARBA" id="ARBA00022692"/>
    </source>
</evidence>
<keyword evidence="2 5" id="KW-0812">Transmembrane</keyword>
<feature type="transmembrane region" description="Helical" evidence="5">
    <location>
        <begin position="144"/>
        <end position="166"/>
    </location>
</feature>
<comment type="subcellular location">
    <subcellularLocation>
        <location evidence="1">Membrane</location>
        <topology evidence="1">Multi-pass membrane protein</topology>
    </subcellularLocation>
</comment>
<protein>
    <submittedName>
        <fullName evidence="7">Rhomboid family protein</fullName>
    </submittedName>
</protein>
<feature type="domain" description="Peptidase S54 rhomboid" evidence="6">
    <location>
        <begin position="63"/>
        <end position="193"/>
    </location>
</feature>
<evidence type="ECO:0000256" key="4">
    <source>
        <dbReference type="ARBA" id="ARBA00023136"/>
    </source>
</evidence>
<feature type="transmembrane region" description="Helical" evidence="5">
    <location>
        <begin position="49"/>
        <end position="67"/>
    </location>
</feature>
<sequence length="213" mass="21823">MVSSPRPPAKRVLPPNPRQAAVVVGAFVALLYVVQLVNSLTGGGLVRHGILPLSLAGLDGVLWAPLLHGSWPHLLGNTVPVLVLAFLAMSGGFGQFAAVTGVIWLVGGLGTWVTGGVGTAHVGASGLIFGWLAFLLVRGILNRALGQVLVSLVLFFVWGGMLWGVLPTTPGISWQGHLFGAIGGLVAAWFVARANSRGAGAGTARPRVHGGSP</sequence>
<gene>
    <name evidence="7" type="ORF">G443_002401</name>
</gene>
<dbReference type="EMBL" id="AUBJ02000001">
    <property type="protein sequence ID" value="MCP2332131.1"/>
    <property type="molecule type" value="Genomic_DNA"/>
</dbReference>
<dbReference type="RefSeq" id="WP_026417191.1">
    <property type="nucleotide sequence ID" value="NZ_AUBJ02000001.1"/>
</dbReference>
<evidence type="ECO:0000313" key="8">
    <source>
        <dbReference type="Proteomes" id="UP000791080"/>
    </source>
</evidence>
<feature type="transmembrane region" description="Helical" evidence="5">
    <location>
        <begin position="20"/>
        <end position="37"/>
    </location>
</feature>
<dbReference type="Proteomes" id="UP000791080">
    <property type="component" value="Unassembled WGS sequence"/>
</dbReference>
<dbReference type="Pfam" id="PF01694">
    <property type="entry name" value="Rhomboid"/>
    <property type="match status" value="1"/>
</dbReference>